<comment type="similarity">
    <text evidence="1">Belongs to the N(4)/N(6)-methyltransferase family.</text>
</comment>
<protein>
    <submittedName>
        <fullName evidence="3">N-6 DNA methylase</fullName>
    </submittedName>
</protein>
<feature type="domain" description="DNA methylase adenine-specific" evidence="2">
    <location>
        <begin position="16"/>
        <end position="58"/>
    </location>
</feature>
<dbReference type="Proteomes" id="UP000683551">
    <property type="component" value="Chromosome"/>
</dbReference>
<sequence>MNIVARMKFNPKQDSSRDVFGEVYEYFLGNFALSEGQRAGQFYTPRSVVSVLVEILAPLCWTHL</sequence>
<evidence type="ECO:0000313" key="3">
    <source>
        <dbReference type="EMBL" id="QWY76971.1"/>
    </source>
</evidence>
<evidence type="ECO:0000256" key="1">
    <source>
        <dbReference type="ARBA" id="ARBA00006594"/>
    </source>
</evidence>
<dbReference type="InterPro" id="IPR029063">
    <property type="entry name" value="SAM-dependent_MTases_sf"/>
</dbReference>
<keyword evidence="3" id="KW-0808">Transferase</keyword>
<dbReference type="EMBL" id="CP071137">
    <property type="protein sequence ID" value="QWY76971.1"/>
    <property type="molecule type" value="Genomic_DNA"/>
</dbReference>
<evidence type="ECO:0000259" key="2">
    <source>
        <dbReference type="Pfam" id="PF02384"/>
    </source>
</evidence>
<dbReference type="GO" id="GO:0008170">
    <property type="term" value="F:N-methyltransferase activity"/>
    <property type="evidence" value="ECO:0007669"/>
    <property type="project" value="InterPro"/>
</dbReference>
<dbReference type="Gene3D" id="3.40.50.150">
    <property type="entry name" value="Vaccinia Virus protein VP39"/>
    <property type="match status" value="1"/>
</dbReference>
<dbReference type="PANTHER" id="PTHR42998:SF1">
    <property type="entry name" value="TYPE I RESTRICTION ENZYME HINDI METHYLASE SUBUNIT"/>
    <property type="match status" value="1"/>
</dbReference>
<accession>A0A9E6SXJ9</accession>
<dbReference type="GO" id="GO:0003677">
    <property type="term" value="F:DNA binding"/>
    <property type="evidence" value="ECO:0007669"/>
    <property type="project" value="InterPro"/>
</dbReference>
<name>A0A9E6SXJ9_9PROT</name>
<dbReference type="GO" id="GO:0032259">
    <property type="term" value="P:methylation"/>
    <property type="evidence" value="ECO:0007669"/>
    <property type="project" value="UniProtKB-KW"/>
</dbReference>
<dbReference type="SUPFAM" id="SSF53335">
    <property type="entry name" value="S-adenosyl-L-methionine-dependent methyltransferases"/>
    <property type="match status" value="1"/>
</dbReference>
<dbReference type="InterPro" id="IPR003356">
    <property type="entry name" value="DNA_methylase_A-5"/>
</dbReference>
<dbReference type="InterPro" id="IPR052916">
    <property type="entry name" value="Type-I_RE_MTase_Subunit"/>
</dbReference>
<reference evidence="3" key="1">
    <citation type="submission" date="2021-02" db="EMBL/GenBank/DDBJ databases">
        <title>Comparative genomics of Ferrovum myxofaciens strains, predominant extremophile bacteria forming large biofilm stalactites in acid mine ecosystems.</title>
        <authorList>
            <person name="Burkartova K."/>
            <person name="Ridl J."/>
            <person name="Pajer P."/>
            <person name="Falteisek L."/>
        </authorList>
    </citation>
    <scope>NUCLEOTIDE SEQUENCE</scope>
    <source>
        <strain evidence="3">MI1III</strain>
    </source>
</reference>
<keyword evidence="3" id="KW-0489">Methyltransferase</keyword>
<dbReference type="Pfam" id="PF02384">
    <property type="entry name" value="N6_Mtase"/>
    <property type="match status" value="1"/>
</dbReference>
<evidence type="ECO:0000313" key="4">
    <source>
        <dbReference type="Proteomes" id="UP000683551"/>
    </source>
</evidence>
<organism evidence="3 4">
    <name type="scientific">Ferrovum myxofaciens</name>
    <dbReference type="NCBI Taxonomy" id="416213"/>
    <lineage>
        <taxon>Bacteria</taxon>
        <taxon>Pseudomonadati</taxon>
        <taxon>Pseudomonadota</taxon>
        <taxon>Betaproteobacteria</taxon>
        <taxon>Ferrovales</taxon>
        <taxon>Ferrovaceae</taxon>
        <taxon>Ferrovum</taxon>
    </lineage>
</organism>
<proteinExistence type="inferred from homology"/>
<dbReference type="PANTHER" id="PTHR42998">
    <property type="entry name" value="TYPE I RESTRICTION ENZYME HINDVIIP M PROTEIN-RELATED"/>
    <property type="match status" value="1"/>
</dbReference>
<dbReference type="AlphaFoldDB" id="A0A9E6SXJ9"/>
<gene>
    <name evidence="3" type="ORF">JZL65_10865</name>
</gene>